<evidence type="ECO:0000256" key="1">
    <source>
        <dbReference type="ARBA" id="ARBA00004162"/>
    </source>
</evidence>
<evidence type="ECO:0000313" key="10">
    <source>
        <dbReference type="Proteomes" id="UP001163823"/>
    </source>
</evidence>
<evidence type="ECO:0000256" key="4">
    <source>
        <dbReference type="ARBA" id="ARBA00022729"/>
    </source>
</evidence>
<organism evidence="9 10">
    <name type="scientific">Quillaja saponaria</name>
    <name type="common">Soap bark tree</name>
    <dbReference type="NCBI Taxonomy" id="32244"/>
    <lineage>
        <taxon>Eukaryota</taxon>
        <taxon>Viridiplantae</taxon>
        <taxon>Streptophyta</taxon>
        <taxon>Embryophyta</taxon>
        <taxon>Tracheophyta</taxon>
        <taxon>Spermatophyta</taxon>
        <taxon>Magnoliopsida</taxon>
        <taxon>eudicotyledons</taxon>
        <taxon>Gunneridae</taxon>
        <taxon>Pentapetalae</taxon>
        <taxon>rosids</taxon>
        <taxon>fabids</taxon>
        <taxon>Fabales</taxon>
        <taxon>Quillajaceae</taxon>
        <taxon>Quillaja</taxon>
    </lineage>
</organism>
<evidence type="ECO:0000259" key="8">
    <source>
        <dbReference type="PROSITE" id="PS50011"/>
    </source>
</evidence>
<keyword evidence="6" id="KW-0472">Membrane</keyword>
<evidence type="ECO:0000256" key="6">
    <source>
        <dbReference type="ARBA" id="ARBA00023136"/>
    </source>
</evidence>
<dbReference type="InterPro" id="IPR000719">
    <property type="entry name" value="Prot_kinase_dom"/>
</dbReference>
<keyword evidence="4" id="KW-0732">Signal</keyword>
<keyword evidence="10" id="KW-1185">Reference proteome</keyword>
<dbReference type="SUPFAM" id="SSF56112">
    <property type="entry name" value="Protein kinase-like (PK-like)"/>
    <property type="match status" value="1"/>
</dbReference>
<dbReference type="KEGG" id="qsa:O6P43_020812"/>
<keyword evidence="9" id="KW-0418">Kinase</keyword>
<dbReference type="Gene3D" id="1.10.510.10">
    <property type="entry name" value="Transferase(Phosphotransferase) domain 1"/>
    <property type="match status" value="1"/>
</dbReference>
<dbReference type="EMBL" id="JARAOO010000008">
    <property type="protein sequence ID" value="KAJ7960354.1"/>
    <property type="molecule type" value="Genomic_DNA"/>
</dbReference>
<dbReference type="Proteomes" id="UP001163823">
    <property type="component" value="Chromosome 8"/>
</dbReference>
<evidence type="ECO:0000256" key="7">
    <source>
        <dbReference type="ARBA" id="ARBA00023157"/>
    </source>
</evidence>
<evidence type="ECO:0000256" key="3">
    <source>
        <dbReference type="ARBA" id="ARBA00022692"/>
    </source>
</evidence>
<sequence length="249" mass="28163">MESSEARKLQSRRWDVNALREFLHELKVLTHVYHGNVVYIFHNNVKEIFKVQLQAIDSSFSNNYILKWREPLPWSARLQIALDLAKVLGYIHELTMPAYIHRNIKPENILVDNNFSGKLAVFSLSRSGLLVTNTMLACKYAQYGDLSPKVDVYVFGVVLYELISAKAAVVTTNEAPDKSKSLVDLFGEVLNQPDPTEDLRKLVDYSYGVVCLADGPTRQRMYTLKSTTNVIMTSVVVALMTLSSSDLED</sequence>
<comment type="caution">
    <text evidence="9">The sequence shown here is derived from an EMBL/GenBank/DDBJ whole genome shotgun (WGS) entry which is preliminary data.</text>
</comment>
<proteinExistence type="predicted"/>
<evidence type="ECO:0000256" key="5">
    <source>
        <dbReference type="ARBA" id="ARBA00022989"/>
    </source>
</evidence>
<keyword evidence="2" id="KW-1003">Cell membrane</keyword>
<keyword evidence="5" id="KW-1133">Transmembrane helix</keyword>
<dbReference type="GO" id="GO:0005524">
    <property type="term" value="F:ATP binding"/>
    <property type="evidence" value="ECO:0007669"/>
    <property type="project" value="InterPro"/>
</dbReference>
<comment type="subcellular location">
    <subcellularLocation>
        <location evidence="1">Cell membrane</location>
        <topology evidence="1">Single-pass membrane protein</topology>
    </subcellularLocation>
</comment>
<dbReference type="GO" id="GO:0005886">
    <property type="term" value="C:plasma membrane"/>
    <property type="evidence" value="ECO:0007669"/>
    <property type="project" value="UniProtKB-SubCell"/>
</dbReference>
<dbReference type="PANTHER" id="PTHR46204:SF2">
    <property type="entry name" value="CHITIN ELICITOR RECEPTOR KINASE 1"/>
    <property type="match status" value="1"/>
</dbReference>
<dbReference type="Pfam" id="PF07714">
    <property type="entry name" value="PK_Tyr_Ser-Thr"/>
    <property type="match status" value="1"/>
</dbReference>
<dbReference type="PROSITE" id="PS50011">
    <property type="entry name" value="PROTEIN_KINASE_DOM"/>
    <property type="match status" value="1"/>
</dbReference>
<dbReference type="GO" id="GO:0045087">
    <property type="term" value="P:innate immune response"/>
    <property type="evidence" value="ECO:0007669"/>
    <property type="project" value="InterPro"/>
</dbReference>
<keyword evidence="9" id="KW-0808">Transferase</keyword>
<keyword evidence="9" id="KW-0675">Receptor</keyword>
<feature type="domain" description="Protein kinase" evidence="8">
    <location>
        <begin position="1"/>
        <end position="249"/>
    </location>
</feature>
<dbReference type="PANTHER" id="PTHR46204">
    <property type="entry name" value="CHITIN ELICITOR RECEPTOR KINASE 1-RELATED"/>
    <property type="match status" value="1"/>
</dbReference>
<evidence type="ECO:0000313" key="9">
    <source>
        <dbReference type="EMBL" id="KAJ7960354.1"/>
    </source>
</evidence>
<name>A0AAD7LLG1_QUISA</name>
<protein>
    <submittedName>
        <fullName evidence="9">Receptor protein kinase</fullName>
    </submittedName>
</protein>
<accession>A0AAD7LLG1</accession>
<keyword evidence="7" id="KW-1015">Disulfide bond</keyword>
<dbReference type="InterPro" id="IPR044812">
    <property type="entry name" value="CERK1/LYK3-like"/>
</dbReference>
<dbReference type="GO" id="GO:0019199">
    <property type="term" value="F:transmembrane receptor protein kinase activity"/>
    <property type="evidence" value="ECO:0007669"/>
    <property type="project" value="InterPro"/>
</dbReference>
<evidence type="ECO:0000256" key="2">
    <source>
        <dbReference type="ARBA" id="ARBA00022475"/>
    </source>
</evidence>
<gene>
    <name evidence="9" type="ORF">O6P43_020812</name>
</gene>
<reference evidence="9" key="1">
    <citation type="journal article" date="2023" name="Science">
        <title>Elucidation of the pathway for biosynthesis of saponin adjuvants from the soapbark tree.</title>
        <authorList>
            <person name="Reed J."/>
            <person name="Orme A."/>
            <person name="El-Demerdash A."/>
            <person name="Owen C."/>
            <person name="Martin L.B.B."/>
            <person name="Misra R.C."/>
            <person name="Kikuchi S."/>
            <person name="Rejzek M."/>
            <person name="Martin A.C."/>
            <person name="Harkess A."/>
            <person name="Leebens-Mack J."/>
            <person name="Louveau T."/>
            <person name="Stephenson M.J."/>
            <person name="Osbourn A."/>
        </authorList>
    </citation>
    <scope>NUCLEOTIDE SEQUENCE</scope>
    <source>
        <strain evidence="9">S10</strain>
    </source>
</reference>
<dbReference type="InterPro" id="IPR001245">
    <property type="entry name" value="Ser-Thr/Tyr_kinase_cat_dom"/>
</dbReference>
<keyword evidence="3" id="KW-0812">Transmembrane</keyword>
<dbReference type="AlphaFoldDB" id="A0AAD7LLG1"/>
<dbReference type="InterPro" id="IPR011009">
    <property type="entry name" value="Kinase-like_dom_sf"/>
</dbReference>